<feature type="region of interest" description="Disordered" evidence="1">
    <location>
        <begin position="94"/>
        <end position="136"/>
    </location>
</feature>
<name>A0A061DN42_THECC</name>
<keyword evidence="3" id="KW-1185">Reference proteome</keyword>
<dbReference type="PANTHER" id="PTHR31286">
    <property type="entry name" value="GLYCINE-RICH CELL WALL STRUCTURAL PROTEIN 1.8-LIKE"/>
    <property type="match status" value="1"/>
</dbReference>
<evidence type="ECO:0000313" key="2">
    <source>
        <dbReference type="EMBL" id="EOX94189.1"/>
    </source>
</evidence>
<gene>
    <name evidence="2" type="ORF">TCM_003626</name>
</gene>
<evidence type="ECO:0000313" key="3">
    <source>
        <dbReference type="Proteomes" id="UP000026915"/>
    </source>
</evidence>
<dbReference type="Proteomes" id="UP000026915">
    <property type="component" value="Chromosome 1"/>
</dbReference>
<dbReference type="AlphaFoldDB" id="A0A061DN42"/>
<dbReference type="InParanoid" id="A0A061DN42"/>
<sequence>MEKSALMMIARTVGKPFFVDEATTNRSRPSVARLCVEYDCQKPPLDHVWIMSHDRETKAMTEGFSQRVEFSKLPDYCFHCCHVGHAVTECMVLGNKPDPTKEKKLQPPRSEKLPKEHPANQNSRSQGLKPDARREGWDLTLKGVDQNYRAQVTAQKQSKEWQAVGTIEAKDL</sequence>
<proteinExistence type="predicted"/>
<dbReference type="InterPro" id="IPR040256">
    <property type="entry name" value="At4g02000-like"/>
</dbReference>
<dbReference type="Gramene" id="EOX94189">
    <property type="protein sequence ID" value="EOX94189"/>
    <property type="gene ID" value="TCM_003626"/>
</dbReference>
<organism evidence="2 3">
    <name type="scientific">Theobroma cacao</name>
    <name type="common">Cacao</name>
    <name type="synonym">Cocoa</name>
    <dbReference type="NCBI Taxonomy" id="3641"/>
    <lineage>
        <taxon>Eukaryota</taxon>
        <taxon>Viridiplantae</taxon>
        <taxon>Streptophyta</taxon>
        <taxon>Embryophyta</taxon>
        <taxon>Tracheophyta</taxon>
        <taxon>Spermatophyta</taxon>
        <taxon>Magnoliopsida</taxon>
        <taxon>eudicotyledons</taxon>
        <taxon>Gunneridae</taxon>
        <taxon>Pentapetalae</taxon>
        <taxon>rosids</taxon>
        <taxon>malvids</taxon>
        <taxon>Malvales</taxon>
        <taxon>Malvaceae</taxon>
        <taxon>Byttnerioideae</taxon>
        <taxon>Theobroma</taxon>
    </lineage>
</organism>
<dbReference type="OMA" id="KEHPANQ"/>
<dbReference type="PANTHER" id="PTHR31286:SF179">
    <property type="entry name" value="RNASE H TYPE-1 DOMAIN-CONTAINING PROTEIN"/>
    <property type="match status" value="1"/>
</dbReference>
<dbReference type="EMBL" id="CM001879">
    <property type="protein sequence ID" value="EOX94189.1"/>
    <property type="molecule type" value="Genomic_DNA"/>
</dbReference>
<reference evidence="2 3" key="1">
    <citation type="journal article" date="2013" name="Genome Biol.">
        <title>The genome sequence of the most widely cultivated cacao type and its use to identify candidate genes regulating pod color.</title>
        <authorList>
            <person name="Motamayor J.C."/>
            <person name="Mockaitis K."/>
            <person name="Schmutz J."/>
            <person name="Haiminen N."/>
            <person name="Iii D.L."/>
            <person name="Cornejo O."/>
            <person name="Findley S.D."/>
            <person name="Zheng P."/>
            <person name="Utro F."/>
            <person name="Royaert S."/>
            <person name="Saski C."/>
            <person name="Jenkins J."/>
            <person name="Podicheti R."/>
            <person name="Zhao M."/>
            <person name="Scheffler B.E."/>
            <person name="Stack J.C."/>
            <person name="Feltus F.A."/>
            <person name="Mustiga G.M."/>
            <person name="Amores F."/>
            <person name="Phillips W."/>
            <person name="Marelli J.P."/>
            <person name="May G.D."/>
            <person name="Shapiro H."/>
            <person name="Ma J."/>
            <person name="Bustamante C.D."/>
            <person name="Schnell R.J."/>
            <person name="Main D."/>
            <person name="Gilbert D."/>
            <person name="Parida L."/>
            <person name="Kuhn D.N."/>
        </authorList>
    </citation>
    <scope>NUCLEOTIDE SEQUENCE [LARGE SCALE GENOMIC DNA]</scope>
    <source>
        <strain evidence="3">cv. Matina 1-6</strain>
    </source>
</reference>
<protein>
    <recommendedName>
        <fullName evidence="4">DUF4283 domain-containing protein</fullName>
    </recommendedName>
</protein>
<accession>A0A061DN42</accession>
<dbReference type="HOGENOM" id="CLU_1558007_0_0_1"/>
<feature type="compositionally biased region" description="Basic and acidic residues" evidence="1">
    <location>
        <begin position="98"/>
        <end position="118"/>
    </location>
</feature>
<evidence type="ECO:0008006" key="4">
    <source>
        <dbReference type="Google" id="ProtNLM"/>
    </source>
</evidence>
<evidence type="ECO:0000256" key="1">
    <source>
        <dbReference type="SAM" id="MobiDB-lite"/>
    </source>
</evidence>